<reference evidence="1" key="2">
    <citation type="submission" date="2021-09" db="EMBL/GenBank/DDBJ databases">
        <authorList>
            <person name="Jia N."/>
            <person name="Wang J."/>
            <person name="Shi W."/>
            <person name="Du L."/>
            <person name="Sun Y."/>
            <person name="Zhan W."/>
            <person name="Jiang J."/>
            <person name="Wang Q."/>
            <person name="Zhang B."/>
            <person name="Ji P."/>
            <person name="Sakyi L.B."/>
            <person name="Cui X."/>
            <person name="Yuan T."/>
            <person name="Jiang B."/>
            <person name="Yang W."/>
            <person name="Lam T.T.-Y."/>
            <person name="Chang Q."/>
            <person name="Ding S."/>
            <person name="Wang X."/>
            <person name="Zhu J."/>
            <person name="Ruan X."/>
            <person name="Zhao L."/>
            <person name="Wei J."/>
            <person name="Que T."/>
            <person name="Du C."/>
            <person name="Cheng J."/>
            <person name="Dai P."/>
            <person name="Han X."/>
            <person name="Huang E."/>
            <person name="Gao Y."/>
            <person name="Liu J."/>
            <person name="Shao H."/>
            <person name="Ye R."/>
            <person name="Li L."/>
            <person name="Wei W."/>
            <person name="Wang X."/>
            <person name="Wang C."/>
            <person name="Huo Q."/>
            <person name="Li W."/>
            <person name="Guo W."/>
            <person name="Chen H."/>
            <person name="Chen S."/>
            <person name="Zhou L."/>
            <person name="Zhou L."/>
            <person name="Ni X."/>
            <person name="Tian J."/>
            <person name="Zhou Y."/>
            <person name="Sheng Y."/>
            <person name="Liu T."/>
            <person name="Pan Y."/>
            <person name="Xia L."/>
            <person name="Li J."/>
            <person name="Zhao F."/>
            <person name="Cao W."/>
        </authorList>
    </citation>
    <scope>NUCLEOTIDE SEQUENCE</scope>
    <source>
        <strain evidence="1">Rsan-2018</strain>
        <tissue evidence="1">Larvae</tissue>
    </source>
</reference>
<dbReference type="SUPFAM" id="SSF52047">
    <property type="entry name" value="RNI-like"/>
    <property type="match status" value="1"/>
</dbReference>
<evidence type="ECO:0000313" key="2">
    <source>
        <dbReference type="Proteomes" id="UP000821837"/>
    </source>
</evidence>
<proteinExistence type="predicted"/>
<gene>
    <name evidence="1" type="ORF">HPB52_010884</name>
</gene>
<dbReference type="VEuPathDB" id="VectorBase:RSAN_057439"/>
<dbReference type="Proteomes" id="UP000821837">
    <property type="component" value="Chromosome 8"/>
</dbReference>
<evidence type="ECO:0000313" key="1">
    <source>
        <dbReference type="EMBL" id="KAH7939323.1"/>
    </source>
</evidence>
<sequence>MADPACHNESCAYQWKSQLDMDKPCGAVSSEETCWLCHDLTAWNRVMNVLALVLEESRPGMLLLRCSVEKKPDSEQVTAARQASFLASWLLRHHPLLASSQSRAEQIVLPDIGELSLDSVSAIFNALALNKRVNHLDIAVKQEPDARVALLCETLKKNGSMKHFTIVIENVDSGTEILRALAANAAVSFLYITLRMVAIEKTTEAFSDMLSRNNAITSIVVDLYGEGAQQFLDLIVKAMSGNKLIVSFISRVGYYTYVPTSILESVRRNKCALNRAVEFVLQRRDDRRGGECFELFAGRPCLTTHLIEVAGITDADAQLKVVAAEHRIQEKYFILTDIVRHSMVCWPAGVTQFDALNRDCCRAISRYLRLTDPPSEMVTVPWMSKFTIRF</sequence>
<name>A0A9D4SPK7_RHISA</name>
<dbReference type="VEuPathDB" id="VectorBase:RSAN_034061"/>
<dbReference type="AlphaFoldDB" id="A0A9D4SPK7"/>
<dbReference type="Gene3D" id="3.80.10.10">
    <property type="entry name" value="Ribonuclease Inhibitor"/>
    <property type="match status" value="1"/>
</dbReference>
<keyword evidence="2" id="KW-1185">Reference proteome</keyword>
<accession>A0A9D4SPK7</accession>
<protein>
    <submittedName>
        <fullName evidence="1">Uncharacterized protein</fullName>
    </submittedName>
</protein>
<reference evidence="1" key="1">
    <citation type="journal article" date="2020" name="Cell">
        <title>Large-Scale Comparative Analyses of Tick Genomes Elucidate Their Genetic Diversity and Vector Capacities.</title>
        <authorList>
            <consortium name="Tick Genome and Microbiome Consortium (TIGMIC)"/>
            <person name="Jia N."/>
            <person name="Wang J."/>
            <person name="Shi W."/>
            <person name="Du L."/>
            <person name="Sun Y."/>
            <person name="Zhan W."/>
            <person name="Jiang J.F."/>
            <person name="Wang Q."/>
            <person name="Zhang B."/>
            <person name="Ji P."/>
            <person name="Bell-Sakyi L."/>
            <person name="Cui X.M."/>
            <person name="Yuan T.T."/>
            <person name="Jiang B.G."/>
            <person name="Yang W.F."/>
            <person name="Lam T.T."/>
            <person name="Chang Q.C."/>
            <person name="Ding S.J."/>
            <person name="Wang X.J."/>
            <person name="Zhu J.G."/>
            <person name="Ruan X.D."/>
            <person name="Zhao L."/>
            <person name="Wei J.T."/>
            <person name="Ye R.Z."/>
            <person name="Que T.C."/>
            <person name="Du C.H."/>
            <person name="Zhou Y.H."/>
            <person name="Cheng J.X."/>
            <person name="Dai P.F."/>
            <person name="Guo W.B."/>
            <person name="Han X.H."/>
            <person name="Huang E.J."/>
            <person name="Li L.F."/>
            <person name="Wei W."/>
            <person name="Gao Y.C."/>
            <person name="Liu J.Z."/>
            <person name="Shao H.Z."/>
            <person name="Wang X."/>
            <person name="Wang C.C."/>
            <person name="Yang T.C."/>
            <person name="Huo Q.B."/>
            <person name="Li W."/>
            <person name="Chen H.Y."/>
            <person name="Chen S.E."/>
            <person name="Zhou L.G."/>
            <person name="Ni X.B."/>
            <person name="Tian J.H."/>
            <person name="Sheng Y."/>
            <person name="Liu T."/>
            <person name="Pan Y.S."/>
            <person name="Xia L.Y."/>
            <person name="Li J."/>
            <person name="Zhao F."/>
            <person name="Cao W.C."/>
        </authorList>
    </citation>
    <scope>NUCLEOTIDE SEQUENCE</scope>
    <source>
        <strain evidence="1">Rsan-2018</strain>
    </source>
</reference>
<dbReference type="EMBL" id="JABSTV010001254">
    <property type="protein sequence ID" value="KAH7939323.1"/>
    <property type="molecule type" value="Genomic_DNA"/>
</dbReference>
<comment type="caution">
    <text evidence="1">The sequence shown here is derived from an EMBL/GenBank/DDBJ whole genome shotgun (WGS) entry which is preliminary data.</text>
</comment>
<dbReference type="InterPro" id="IPR032675">
    <property type="entry name" value="LRR_dom_sf"/>
</dbReference>
<organism evidence="1 2">
    <name type="scientific">Rhipicephalus sanguineus</name>
    <name type="common">Brown dog tick</name>
    <name type="synonym">Ixodes sanguineus</name>
    <dbReference type="NCBI Taxonomy" id="34632"/>
    <lineage>
        <taxon>Eukaryota</taxon>
        <taxon>Metazoa</taxon>
        <taxon>Ecdysozoa</taxon>
        <taxon>Arthropoda</taxon>
        <taxon>Chelicerata</taxon>
        <taxon>Arachnida</taxon>
        <taxon>Acari</taxon>
        <taxon>Parasitiformes</taxon>
        <taxon>Ixodida</taxon>
        <taxon>Ixodoidea</taxon>
        <taxon>Ixodidae</taxon>
        <taxon>Rhipicephalinae</taxon>
        <taxon>Rhipicephalus</taxon>
        <taxon>Rhipicephalus</taxon>
    </lineage>
</organism>